<evidence type="ECO:0000313" key="3">
    <source>
        <dbReference type="Proteomes" id="UP000319462"/>
    </source>
</evidence>
<sequence length="194" mass="21611">MSFNRKAVSSFCTKLRHVYRVGPRPSSDITGVTTLCRVLITLNYDRREALWCPLTISRPIRQVASQRHEYQRPQWLQTQCIARRKKHENEAEAAVQVKKDAIEAELLAWQLRTAPYRQQPQQSEAGGTGAAAAARSQPLVDAEDNAPHVIIPVPGDNPSNGSKTPSLKPEYPLPFHAVLCPNLVQTDVGLTLLL</sequence>
<organism evidence="2 3">
    <name type="scientific">Leishmania braziliensis MHOM/BR/75/M2904</name>
    <dbReference type="NCBI Taxonomy" id="420245"/>
    <lineage>
        <taxon>Eukaryota</taxon>
        <taxon>Discoba</taxon>
        <taxon>Euglenozoa</taxon>
        <taxon>Kinetoplastea</taxon>
        <taxon>Metakinetoplastina</taxon>
        <taxon>Trypanosomatida</taxon>
        <taxon>Trypanosomatidae</taxon>
        <taxon>Leishmaniinae</taxon>
        <taxon>Leishmania</taxon>
        <taxon>Leishmania braziliensis species complex</taxon>
    </lineage>
</organism>
<dbReference type="EMBL" id="LS997633">
    <property type="protein sequence ID" value="SYZ69717.1"/>
    <property type="molecule type" value="Genomic_DNA"/>
</dbReference>
<feature type="region of interest" description="Disordered" evidence="1">
    <location>
        <begin position="117"/>
        <end position="136"/>
    </location>
</feature>
<protein>
    <submittedName>
        <fullName evidence="2">Hypothetical_protein</fullName>
    </submittedName>
</protein>
<evidence type="ECO:0000256" key="1">
    <source>
        <dbReference type="SAM" id="MobiDB-lite"/>
    </source>
</evidence>
<accession>A0A3P3ZHY3</accession>
<name>A0A3P3ZHY3_LEIBR</name>
<proteinExistence type="predicted"/>
<gene>
    <name evidence="2" type="ORF">LBRM2904_34.4220</name>
</gene>
<dbReference type="Proteomes" id="UP000319462">
    <property type="component" value="Chromosome 34"/>
</dbReference>
<dbReference type="AlphaFoldDB" id="A0A3P3ZHY3"/>
<reference evidence="2 3" key="1">
    <citation type="submission" date="2018-09" db="EMBL/GenBank/DDBJ databases">
        <authorList>
            <person name="Peiro R."/>
            <person name="Begona"/>
            <person name="Cbmso G."/>
            <person name="Lopez M."/>
            <person name="Gonzalez S."/>
        </authorList>
    </citation>
    <scope>NUCLEOTIDE SEQUENCE [LARGE SCALE GENOMIC DNA]</scope>
</reference>
<evidence type="ECO:0000313" key="2">
    <source>
        <dbReference type="EMBL" id="SYZ69717.1"/>
    </source>
</evidence>